<evidence type="ECO:0000313" key="8">
    <source>
        <dbReference type="EMBL" id="GAA3896485.1"/>
    </source>
</evidence>
<comment type="cofactor">
    <cofactor evidence="1">
        <name>Mg(2+)</name>
        <dbReference type="ChEBI" id="CHEBI:18420"/>
    </cofactor>
</comment>
<dbReference type="InterPro" id="IPR033749">
    <property type="entry name" value="Polyprenyl_synt_CS"/>
</dbReference>
<dbReference type="Gene3D" id="1.10.600.10">
    <property type="entry name" value="Farnesyl Diphosphate Synthase"/>
    <property type="match status" value="1"/>
</dbReference>
<evidence type="ECO:0000256" key="6">
    <source>
        <dbReference type="RuleBase" id="RU004466"/>
    </source>
</evidence>
<protein>
    <recommendedName>
        <fullName evidence="10">Polyprenyl diphosphate synthase</fullName>
    </recommendedName>
</protein>
<organism evidence="8 9">
    <name type="scientific">Halomonas cibimaris</name>
    <dbReference type="NCBI Taxonomy" id="657012"/>
    <lineage>
        <taxon>Bacteria</taxon>
        <taxon>Pseudomonadati</taxon>
        <taxon>Pseudomonadota</taxon>
        <taxon>Gammaproteobacteria</taxon>
        <taxon>Oceanospirillales</taxon>
        <taxon>Halomonadaceae</taxon>
        <taxon>Halomonas</taxon>
    </lineage>
</organism>
<gene>
    <name evidence="8" type="ORF">GCM10022228_04120</name>
</gene>
<dbReference type="SFLD" id="SFLDS00005">
    <property type="entry name" value="Isoprenoid_Synthase_Type_I"/>
    <property type="match status" value="1"/>
</dbReference>
<dbReference type="InterPro" id="IPR000092">
    <property type="entry name" value="Polyprenyl_synt"/>
</dbReference>
<evidence type="ECO:0000313" key="9">
    <source>
        <dbReference type="Proteomes" id="UP001500133"/>
    </source>
</evidence>
<dbReference type="EMBL" id="BAAAZT010000018">
    <property type="protein sequence ID" value="GAA3896485.1"/>
    <property type="molecule type" value="Genomic_DNA"/>
</dbReference>
<dbReference type="Pfam" id="PF00348">
    <property type="entry name" value="polyprenyl_synt"/>
    <property type="match status" value="1"/>
</dbReference>
<dbReference type="Proteomes" id="UP001500133">
    <property type="component" value="Unassembled WGS sequence"/>
</dbReference>
<evidence type="ECO:0000256" key="7">
    <source>
        <dbReference type="SAM" id="MobiDB-lite"/>
    </source>
</evidence>
<accession>A0ABP7L9C2</accession>
<evidence type="ECO:0000256" key="4">
    <source>
        <dbReference type="ARBA" id="ARBA00022723"/>
    </source>
</evidence>
<dbReference type="SUPFAM" id="SSF48576">
    <property type="entry name" value="Terpenoid synthases"/>
    <property type="match status" value="1"/>
</dbReference>
<evidence type="ECO:0008006" key="10">
    <source>
        <dbReference type="Google" id="ProtNLM"/>
    </source>
</evidence>
<dbReference type="PANTHER" id="PTHR12001">
    <property type="entry name" value="GERANYLGERANYL PYROPHOSPHATE SYNTHASE"/>
    <property type="match status" value="1"/>
</dbReference>
<proteinExistence type="inferred from homology"/>
<evidence type="ECO:0000256" key="5">
    <source>
        <dbReference type="ARBA" id="ARBA00022842"/>
    </source>
</evidence>
<evidence type="ECO:0000256" key="1">
    <source>
        <dbReference type="ARBA" id="ARBA00001946"/>
    </source>
</evidence>
<evidence type="ECO:0000256" key="2">
    <source>
        <dbReference type="ARBA" id="ARBA00006706"/>
    </source>
</evidence>
<comment type="caution">
    <text evidence="8">The sequence shown here is derived from an EMBL/GenBank/DDBJ whole genome shotgun (WGS) entry which is preliminary data.</text>
</comment>
<dbReference type="RefSeq" id="WP_344701816.1">
    <property type="nucleotide sequence ID" value="NZ_BAAAZT010000018.1"/>
</dbReference>
<feature type="region of interest" description="Disordered" evidence="7">
    <location>
        <begin position="354"/>
        <end position="375"/>
    </location>
</feature>
<sequence>MVNVTAHQTADFTVAEHIDAPSLAPRREKAPCAPADILDVDHELECVTSLMQASISAPASWPATQASLYHLDTGGSLLRARLALLSGQAYGASKAHRTAAAAAAELVHNASLVHDDLCDGDTIRRGKAAVWKRYNHHVAVCTGDLLLTTAFRAALESDRCEHRLALITLLTRQTSQVIAGQSIEVAPPAARQETARQAYDNPPSLSAYLQATLAKTAPLIALPLEAGALGGTVSGEQRLLLQRFAGAAGLAYQIIDDLDDIDLACPSRSQPDAFHPYHAWPRHWPAGRPQSDDAGARAVQRAARHAASALARAEKITPCFPEGLGTTLRQMLADLQRRLLSHLHAAALDRDRYHTTTRQRDRYQPCRQPYGERAS</sequence>
<name>A0ABP7L9C2_9GAMM</name>
<comment type="similarity">
    <text evidence="2 6">Belongs to the FPP/GGPP synthase family.</text>
</comment>
<keyword evidence="4" id="KW-0479">Metal-binding</keyword>
<dbReference type="PROSITE" id="PS00723">
    <property type="entry name" value="POLYPRENYL_SYNTHASE_1"/>
    <property type="match status" value="1"/>
</dbReference>
<feature type="compositionally biased region" description="Basic and acidic residues" evidence="7">
    <location>
        <begin position="354"/>
        <end position="364"/>
    </location>
</feature>
<keyword evidence="9" id="KW-1185">Reference proteome</keyword>
<evidence type="ECO:0000256" key="3">
    <source>
        <dbReference type="ARBA" id="ARBA00022679"/>
    </source>
</evidence>
<keyword evidence="3 6" id="KW-0808">Transferase</keyword>
<keyword evidence="5" id="KW-0460">Magnesium</keyword>
<dbReference type="PANTHER" id="PTHR12001:SF69">
    <property type="entry name" value="ALL TRANS-POLYPRENYL-DIPHOSPHATE SYNTHASE PDSS1"/>
    <property type="match status" value="1"/>
</dbReference>
<dbReference type="InterPro" id="IPR008949">
    <property type="entry name" value="Isoprenoid_synthase_dom_sf"/>
</dbReference>
<reference evidence="9" key="1">
    <citation type="journal article" date="2019" name="Int. J. Syst. Evol. Microbiol.">
        <title>The Global Catalogue of Microorganisms (GCM) 10K type strain sequencing project: providing services to taxonomists for standard genome sequencing and annotation.</title>
        <authorList>
            <consortium name="The Broad Institute Genomics Platform"/>
            <consortium name="The Broad Institute Genome Sequencing Center for Infectious Disease"/>
            <person name="Wu L."/>
            <person name="Ma J."/>
        </authorList>
    </citation>
    <scope>NUCLEOTIDE SEQUENCE [LARGE SCALE GENOMIC DNA]</scope>
    <source>
        <strain evidence="9">JCM 16914</strain>
    </source>
</reference>